<reference evidence="10" key="1">
    <citation type="journal article" date="2019" name="Int. J. Syst. Evol. Microbiol.">
        <title>The Global Catalogue of Microorganisms (GCM) 10K type strain sequencing project: providing services to taxonomists for standard genome sequencing and annotation.</title>
        <authorList>
            <consortium name="The Broad Institute Genomics Platform"/>
            <consortium name="The Broad Institute Genome Sequencing Center for Infectious Disease"/>
            <person name="Wu L."/>
            <person name="Ma J."/>
        </authorList>
    </citation>
    <scope>NUCLEOTIDE SEQUENCE [LARGE SCALE GENOMIC DNA]</scope>
    <source>
        <strain evidence="10">CGMCC 1.15480</strain>
    </source>
</reference>
<feature type="domain" description="VTT" evidence="8">
    <location>
        <begin position="64"/>
        <end position="191"/>
    </location>
</feature>
<evidence type="ECO:0000256" key="4">
    <source>
        <dbReference type="ARBA" id="ARBA00022692"/>
    </source>
</evidence>
<protein>
    <recommendedName>
        <fullName evidence="8">VTT domain-containing protein</fullName>
    </recommendedName>
</protein>
<keyword evidence="6 7" id="KW-0472">Membrane</keyword>
<keyword evidence="4 7" id="KW-0812">Transmembrane</keyword>
<evidence type="ECO:0000256" key="5">
    <source>
        <dbReference type="ARBA" id="ARBA00022989"/>
    </source>
</evidence>
<comment type="subcellular location">
    <subcellularLocation>
        <location evidence="1">Cell membrane</location>
        <topology evidence="1">Multi-pass membrane protein</topology>
    </subcellularLocation>
</comment>
<feature type="transmembrane region" description="Helical" evidence="7">
    <location>
        <begin position="82"/>
        <end position="103"/>
    </location>
</feature>
<evidence type="ECO:0000256" key="6">
    <source>
        <dbReference type="ARBA" id="ARBA00023136"/>
    </source>
</evidence>
<feature type="transmembrane region" description="Helical" evidence="7">
    <location>
        <begin position="171"/>
        <end position="194"/>
    </location>
</feature>
<proteinExistence type="inferred from homology"/>
<evidence type="ECO:0000313" key="10">
    <source>
        <dbReference type="Proteomes" id="UP000597761"/>
    </source>
</evidence>
<evidence type="ECO:0000313" key="9">
    <source>
        <dbReference type="EMBL" id="GGD00952.1"/>
    </source>
</evidence>
<evidence type="ECO:0000256" key="1">
    <source>
        <dbReference type="ARBA" id="ARBA00004651"/>
    </source>
</evidence>
<sequence length="234" mass="24530">MTAGFGVVAAAVVAGVPASSQDAVSGATGGVFGAVSRWVIEVMGAIGAPGAGLAVFLENVFPPIPSEVILPLAGLAASQGKFSVIEAIVWTTAGSVLGAYLLYEIGRVLGHARITRLAAKIPLVDVEDVDKAVSWFERHGSAAIFFGRFMPGVRSLISIPAGIERMPPVRFGLLTLAGSGVWNTLFIVAGYLLGDHWDTVLVWVDTLKYVIFAAIAVLLVWFVVAKARRRRSGG</sequence>
<comment type="caution">
    <text evidence="9">The sequence shown here is derived from an EMBL/GenBank/DDBJ whole genome shotgun (WGS) entry which is preliminary data.</text>
</comment>
<evidence type="ECO:0000256" key="2">
    <source>
        <dbReference type="ARBA" id="ARBA00010792"/>
    </source>
</evidence>
<dbReference type="InterPro" id="IPR032816">
    <property type="entry name" value="VTT_dom"/>
</dbReference>
<dbReference type="PANTHER" id="PTHR42709:SF6">
    <property type="entry name" value="UNDECAPRENYL PHOSPHATE TRANSPORTER A"/>
    <property type="match status" value="1"/>
</dbReference>
<comment type="similarity">
    <text evidence="2">Belongs to the DedA family.</text>
</comment>
<dbReference type="RefSeq" id="WP_229660092.1">
    <property type="nucleotide sequence ID" value="NZ_BMJI01000035.1"/>
</dbReference>
<gene>
    <name evidence="9" type="ORF">GCM10011512_29770</name>
</gene>
<feature type="transmembrane region" description="Helical" evidence="7">
    <location>
        <begin position="206"/>
        <end position="224"/>
    </location>
</feature>
<keyword evidence="10" id="KW-1185">Reference proteome</keyword>
<accession>A0ABQ1PPX3</accession>
<evidence type="ECO:0000256" key="7">
    <source>
        <dbReference type="SAM" id="Phobius"/>
    </source>
</evidence>
<dbReference type="InterPro" id="IPR051311">
    <property type="entry name" value="DedA_domain"/>
</dbReference>
<dbReference type="EMBL" id="BMJI01000035">
    <property type="protein sequence ID" value="GGD00952.1"/>
    <property type="molecule type" value="Genomic_DNA"/>
</dbReference>
<dbReference type="PANTHER" id="PTHR42709">
    <property type="entry name" value="ALKALINE PHOSPHATASE LIKE PROTEIN"/>
    <property type="match status" value="1"/>
</dbReference>
<dbReference type="Pfam" id="PF09335">
    <property type="entry name" value="VTT_dom"/>
    <property type="match status" value="1"/>
</dbReference>
<evidence type="ECO:0000256" key="3">
    <source>
        <dbReference type="ARBA" id="ARBA00022475"/>
    </source>
</evidence>
<dbReference type="Proteomes" id="UP000597761">
    <property type="component" value="Unassembled WGS sequence"/>
</dbReference>
<organism evidence="9 10">
    <name type="scientific">Tersicoccus solisilvae</name>
    <dbReference type="NCBI Taxonomy" id="1882339"/>
    <lineage>
        <taxon>Bacteria</taxon>
        <taxon>Bacillati</taxon>
        <taxon>Actinomycetota</taxon>
        <taxon>Actinomycetes</taxon>
        <taxon>Micrococcales</taxon>
        <taxon>Micrococcaceae</taxon>
        <taxon>Tersicoccus</taxon>
    </lineage>
</organism>
<keyword evidence="5 7" id="KW-1133">Transmembrane helix</keyword>
<name>A0ABQ1PPX3_9MICC</name>
<evidence type="ECO:0000259" key="8">
    <source>
        <dbReference type="Pfam" id="PF09335"/>
    </source>
</evidence>
<keyword evidence="3" id="KW-1003">Cell membrane</keyword>